<accession>A0A4S8IDW7</accession>
<evidence type="ECO:0000313" key="2">
    <source>
        <dbReference type="Proteomes" id="UP000317650"/>
    </source>
</evidence>
<organism evidence="1 2">
    <name type="scientific">Musa balbisiana</name>
    <name type="common">Banana</name>
    <dbReference type="NCBI Taxonomy" id="52838"/>
    <lineage>
        <taxon>Eukaryota</taxon>
        <taxon>Viridiplantae</taxon>
        <taxon>Streptophyta</taxon>
        <taxon>Embryophyta</taxon>
        <taxon>Tracheophyta</taxon>
        <taxon>Spermatophyta</taxon>
        <taxon>Magnoliopsida</taxon>
        <taxon>Liliopsida</taxon>
        <taxon>Zingiberales</taxon>
        <taxon>Musaceae</taxon>
        <taxon>Musa</taxon>
    </lineage>
</organism>
<gene>
    <name evidence="1" type="ORF">C4D60_Mb09t04050</name>
</gene>
<sequence length="231" mass="26150">MATTKFLVNRGFHERLVYELGRSTRLSRDFRSNTGHDRSSSPGPRAAAPFLVLPLLALSDLTLFHFSQFPPSLTASPGFSSSFAAPSLLCPSVAFLLHLSLQEVARASSSIPWSSSHRLLLVPSGWETRWNNYHEMGHIKVCLLEATNRTGRCNSQHMMVQPYRKELAKYFENNDDARSLTFLLPLLMEEDFAHEEHHLVVDATHHMEHMETDEITSGLQKADHHQMLIST</sequence>
<reference evidence="1 2" key="1">
    <citation type="journal article" date="2019" name="Nat. Plants">
        <title>Genome sequencing of Musa balbisiana reveals subgenome evolution and function divergence in polyploid bananas.</title>
        <authorList>
            <person name="Yao X."/>
        </authorList>
    </citation>
    <scope>NUCLEOTIDE SEQUENCE [LARGE SCALE GENOMIC DNA]</scope>
    <source>
        <strain evidence="2">cv. DH-PKW</strain>
        <tissue evidence="1">Leaves</tissue>
    </source>
</reference>
<keyword evidence="2" id="KW-1185">Reference proteome</keyword>
<dbReference type="AlphaFoldDB" id="A0A4S8IDW7"/>
<dbReference type="EMBL" id="PYDT01000010">
    <property type="protein sequence ID" value="THU46353.1"/>
    <property type="molecule type" value="Genomic_DNA"/>
</dbReference>
<protein>
    <submittedName>
        <fullName evidence="1">Uncharacterized protein</fullName>
    </submittedName>
</protein>
<dbReference type="Proteomes" id="UP000317650">
    <property type="component" value="Chromosome 9"/>
</dbReference>
<evidence type="ECO:0000313" key="1">
    <source>
        <dbReference type="EMBL" id="THU46353.1"/>
    </source>
</evidence>
<name>A0A4S8IDW7_MUSBA</name>
<comment type="caution">
    <text evidence="1">The sequence shown here is derived from an EMBL/GenBank/DDBJ whole genome shotgun (WGS) entry which is preliminary data.</text>
</comment>
<proteinExistence type="predicted"/>